<accession>A0A6J6B1P0</accession>
<evidence type="ECO:0000259" key="1">
    <source>
        <dbReference type="Pfam" id="PF13472"/>
    </source>
</evidence>
<dbReference type="InterPro" id="IPR013830">
    <property type="entry name" value="SGNH_hydro"/>
</dbReference>
<dbReference type="SUPFAM" id="SSF52266">
    <property type="entry name" value="SGNH hydrolase"/>
    <property type="match status" value="1"/>
</dbReference>
<evidence type="ECO:0000313" key="3">
    <source>
        <dbReference type="EMBL" id="CAB4611414.1"/>
    </source>
</evidence>
<proteinExistence type="predicted"/>
<reference evidence="2" key="1">
    <citation type="submission" date="2020-05" db="EMBL/GenBank/DDBJ databases">
        <authorList>
            <person name="Chiriac C."/>
            <person name="Salcher M."/>
            <person name="Ghai R."/>
            <person name="Kavagutti S V."/>
        </authorList>
    </citation>
    <scope>NUCLEOTIDE SEQUENCE</scope>
</reference>
<feature type="domain" description="SGNH hydrolase-type esterase" evidence="1">
    <location>
        <begin position="13"/>
        <end position="170"/>
    </location>
</feature>
<protein>
    <submittedName>
        <fullName evidence="2">Unannotated protein</fullName>
    </submittedName>
</protein>
<name>A0A6J6B1P0_9ZZZZ</name>
<organism evidence="2">
    <name type="scientific">freshwater metagenome</name>
    <dbReference type="NCBI Taxonomy" id="449393"/>
    <lineage>
        <taxon>unclassified sequences</taxon>
        <taxon>metagenomes</taxon>
        <taxon>ecological metagenomes</taxon>
    </lineage>
</organism>
<sequence length="202" mass="21756">MNTPETSVRIVILGDALASASGDPKGMGWLGRVMARTPVEHPQIDVFALPNPGETTAGLAARYASEAQSRFSPDAENRLILVLPNSDPSAGLSISRSRLNIATVLDEAKRAGIECFVVGPTPHRNPELNSEIEHLVAGFEDVCSRRGIPFVDCFTPLVEHEAWNSEISASAAGRPGQIGHGLIAWLILNRGWYEWLGLPVPD</sequence>
<dbReference type="AlphaFoldDB" id="A0A6J6B1P0"/>
<dbReference type="InterPro" id="IPR036514">
    <property type="entry name" value="SGNH_hydro_sf"/>
</dbReference>
<evidence type="ECO:0000313" key="2">
    <source>
        <dbReference type="EMBL" id="CAB4532942.1"/>
    </source>
</evidence>
<dbReference type="EMBL" id="CAEZUW010000053">
    <property type="protein sequence ID" value="CAB4611414.1"/>
    <property type="molecule type" value="Genomic_DNA"/>
</dbReference>
<dbReference type="EMBL" id="CAEZSH010000015">
    <property type="protein sequence ID" value="CAB4532942.1"/>
    <property type="molecule type" value="Genomic_DNA"/>
</dbReference>
<dbReference type="Pfam" id="PF13472">
    <property type="entry name" value="Lipase_GDSL_2"/>
    <property type="match status" value="1"/>
</dbReference>
<gene>
    <name evidence="2" type="ORF">UFOPK1410_00237</name>
    <name evidence="3" type="ORF">UFOPK1855_00439</name>
</gene>
<dbReference type="Gene3D" id="3.40.50.1110">
    <property type="entry name" value="SGNH hydrolase"/>
    <property type="match status" value="1"/>
</dbReference>